<dbReference type="Pfam" id="PF12000">
    <property type="entry name" value="Glyco_trans_4_3"/>
    <property type="match status" value="1"/>
</dbReference>
<proteinExistence type="inferred from homology"/>
<sequence length="413" mass="46254">MRKPVIVFAGAVYPGQFGHLCDYLRQARLAETYFLTTPGHRARNAHRGEHILEFAPDGPVVGPQNYYYTAKLERSARIGRGLLRAVQQFEEKKKIDVILAHSLWGAPHFLYGETGAAIVSYIEFPSYRAHGWSSDYPPDQSQRMGDKNLEMLNFHQALRSDLVICPSQHAKRMFPEALQANIEVQLEGFAFEDETAAPREGARPFTIGFSARDLSSSKGFEVFVRLADKLVARGLQAEFVALGGAEGSTYGYEQQWVARKYGGAVASFRDHLLQVYPRAAEVIQFPGKLPYEAFAQRLSDIDLFLYPLQFGVANWGLVEILGRGGCVLAPDRGYAAELILDDINGRLLPDDDDAWITEIEALAQDPARRFRYGQKARYLARLHYSLPAVAPRYMGLFRQAMANRDARTKDAGG</sequence>
<dbReference type="Pfam" id="PF00534">
    <property type="entry name" value="Glycos_transf_1"/>
    <property type="match status" value="1"/>
</dbReference>
<evidence type="ECO:0000259" key="5">
    <source>
        <dbReference type="Pfam" id="PF12000"/>
    </source>
</evidence>
<dbReference type="Gene3D" id="3.40.50.2000">
    <property type="entry name" value="Glycogen Phosphorylase B"/>
    <property type="match status" value="1"/>
</dbReference>
<keyword evidence="2" id="KW-0328">Glycosyltransferase</keyword>
<keyword evidence="7" id="KW-1185">Reference proteome</keyword>
<feature type="domain" description="Glycosyl transferase family 1" evidence="4">
    <location>
        <begin position="207"/>
        <end position="377"/>
    </location>
</feature>
<evidence type="ECO:0000256" key="3">
    <source>
        <dbReference type="ARBA" id="ARBA00022679"/>
    </source>
</evidence>
<gene>
    <name evidence="6" type="ORF">IQ782_24945</name>
</gene>
<evidence type="ECO:0000313" key="7">
    <source>
        <dbReference type="Proteomes" id="UP000607796"/>
    </source>
</evidence>
<evidence type="ECO:0000256" key="1">
    <source>
        <dbReference type="ARBA" id="ARBA00009481"/>
    </source>
</evidence>
<dbReference type="PANTHER" id="PTHR12526">
    <property type="entry name" value="GLYCOSYLTRANSFERASE"/>
    <property type="match status" value="1"/>
</dbReference>
<name>A0ABR9X9F7_9RHOB</name>
<evidence type="ECO:0000256" key="2">
    <source>
        <dbReference type="ARBA" id="ARBA00022676"/>
    </source>
</evidence>
<dbReference type="GO" id="GO:0016740">
    <property type="term" value="F:transferase activity"/>
    <property type="evidence" value="ECO:0007669"/>
    <property type="project" value="UniProtKB-KW"/>
</dbReference>
<evidence type="ECO:0000259" key="4">
    <source>
        <dbReference type="Pfam" id="PF00534"/>
    </source>
</evidence>
<reference evidence="6 7" key="1">
    <citation type="journal article" date="2021" name="Int. J. Syst. Evol. Microbiol.">
        <title>Salipiger mangrovisoli sp. nov., isolated from mangrove soil and the proposal for the reclassification of Paraphaeobacter pallidus as Salipiger pallidus comb. nov.</title>
        <authorList>
            <person name="Du J."/>
            <person name="Liu Y."/>
            <person name="Pei T."/>
            <person name="Deng M.R."/>
            <person name="Zhu H."/>
        </authorList>
    </citation>
    <scope>NUCLEOTIDE SEQUENCE [LARGE SCALE GENOMIC DNA]</scope>
    <source>
        <strain evidence="6 7">6D45A</strain>
    </source>
</reference>
<accession>A0ABR9X9F7</accession>
<dbReference type="RefSeq" id="WP_194137375.1">
    <property type="nucleotide sequence ID" value="NZ_JADFFK010000026.1"/>
</dbReference>
<comment type="similarity">
    <text evidence="1">Belongs to the glycosyltransferase group 1 family. Glycosyltransferase 4 subfamily.</text>
</comment>
<dbReference type="InterPro" id="IPR001296">
    <property type="entry name" value="Glyco_trans_1"/>
</dbReference>
<protein>
    <submittedName>
        <fullName evidence="6">Glycosyl transferase family 1</fullName>
    </submittedName>
</protein>
<dbReference type="PANTHER" id="PTHR12526:SF640">
    <property type="entry name" value="COLANIC ACID BIOSYNTHESIS GLYCOSYLTRANSFERASE WCAL-RELATED"/>
    <property type="match status" value="1"/>
</dbReference>
<keyword evidence="3 6" id="KW-0808">Transferase</keyword>
<organism evidence="6 7">
    <name type="scientific">Salipiger mangrovisoli</name>
    <dbReference type="NCBI Taxonomy" id="2865933"/>
    <lineage>
        <taxon>Bacteria</taxon>
        <taxon>Pseudomonadati</taxon>
        <taxon>Pseudomonadota</taxon>
        <taxon>Alphaproteobacteria</taxon>
        <taxon>Rhodobacterales</taxon>
        <taxon>Roseobacteraceae</taxon>
        <taxon>Salipiger</taxon>
    </lineage>
</organism>
<dbReference type="EMBL" id="JADFFK010000026">
    <property type="protein sequence ID" value="MBE9640102.1"/>
    <property type="molecule type" value="Genomic_DNA"/>
</dbReference>
<dbReference type="InterPro" id="IPR022623">
    <property type="entry name" value="Glyco_trans_4"/>
</dbReference>
<comment type="caution">
    <text evidence="6">The sequence shown here is derived from an EMBL/GenBank/DDBJ whole genome shotgun (WGS) entry which is preliminary data.</text>
</comment>
<dbReference type="Proteomes" id="UP000607796">
    <property type="component" value="Unassembled WGS sequence"/>
</dbReference>
<dbReference type="SUPFAM" id="SSF53756">
    <property type="entry name" value="UDP-Glycosyltransferase/glycogen phosphorylase"/>
    <property type="match status" value="1"/>
</dbReference>
<evidence type="ECO:0000313" key="6">
    <source>
        <dbReference type="EMBL" id="MBE9640102.1"/>
    </source>
</evidence>
<feature type="domain" description="Glycosyl transferase family 4" evidence="5">
    <location>
        <begin position="36"/>
        <end position="190"/>
    </location>
</feature>